<protein>
    <submittedName>
        <fullName evidence="1">Uncharacterized protein</fullName>
    </submittedName>
</protein>
<sequence length="106" mass="12050">MKGRPIRYIKLKGQNNSGRPGSKVIENAIKILEILRRRRLGQRHGKKSGCVSGRVRWQVRCTNTTGDCGETHIGFYVLEHKDCHVASRDMGKRETETIEFRLTGGN</sequence>
<accession>A0ABR1B4W5</accession>
<gene>
    <name evidence="1" type="ORF">RUM44_000242</name>
</gene>
<comment type="caution">
    <text evidence="1">The sequence shown here is derived from an EMBL/GenBank/DDBJ whole genome shotgun (WGS) entry which is preliminary data.</text>
</comment>
<dbReference type="Proteomes" id="UP001359485">
    <property type="component" value="Unassembled WGS sequence"/>
</dbReference>
<evidence type="ECO:0000313" key="1">
    <source>
        <dbReference type="EMBL" id="KAK6634993.1"/>
    </source>
</evidence>
<name>A0ABR1B4W5_POLSC</name>
<proteinExistence type="predicted"/>
<reference evidence="1 2" key="1">
    <citation type="submission" date="2023-09" db="EMBL/GenBank/DDBJ databases">
        <title>Genomes of two closely related lineages of the louse Polyplax serrata with different host specificities.</title>
        <authorList>
            <person name="Martinu J."/>
            <person name="Tarabai H."/>
            <person name="Stefka J."/>
            <person name="Hypsa V."/>
        </authorList>
    </citation>
    <scope>NUCLEOTIDE SEQUENCE [LARGE SCALE GENOMIC DNA]</scope>
    <source>
        <strain evidence="1">98ZLc_SE</strain>
    </source>
</reference>
<dbReference type="EMBL" id="JAWJWF010000003">
    <property type="protein sequence ID" value="KAK6634993.1"/>
    <property type="molecule type" value="Genomic_DNA"/>
</dbReference>
<keyword evidence="2" id="KW-1185">Reference proteome</keyword>
<organism evidence="1 2">
    <name type="scientific">Polyplax serrata</name>
    <name type="common">Common mouse louse</name>
    <dbReference type="NCBI Taxonomy" id="468196"/>
    <lineage>
        <taxon>Eukaryota</taxon>
        <taxon>Metazoa</taxon>
        <taxon>Ecdysozoa</taxon>
        <taxon>Arthropoda</taxon>
        <taxon>Hexapoda</taxon>
        <taxon>Insecta</taxon>
        <taxon>Pterygota</taxon>
        <taxon>Neoptera</taxon>
        <taxon>Paraneoptera</taxon>
        <taxon>Psocodea</taxon>
        <taxon>Troctomorpha</taxon>
        <taxon>Phthiraptera</taxon>
        <taxon>Anoplura</taxon>
        <taxon>Polyplacidae</taxon>
        <taxon>Polyplax</taxon>
    </lineage>
</organism>
<evidence type="ECO:0000313" key="2">
    <source>
        <dbReference type="Proteomes" id="UP001359485"/>
    </source>
</evidence>